<dbReference type="EMBL" id="BK015480">
    <property type="protein sequence ID" value="DAE08945.1"/>
    <property type="molecule type" value="Genomic_DNA"/>
</dbReference>
<sequence length="35" mass="3928">MYTITGQRCRAHTGISQQCIYFKLQCPRSGITAPP</sequence>
<name>A0A8S5PR78_9CAUD</name>
<proteinExistence type="predicted"/>
<organism evidence="1">
    <name type="scientific">Siphoviridae sp. ctTrD1</name>
    <dbReference type="NCBI Taxonomy" id="2825524"/>
    <lineage>
        <taxon>Viruses</taxon>
        <taxon>Duplodnaviria</taxon>
        <taxon>Heunggongvirae</taxon>
        <taxon>Uroviricota</taxon>
        <taxon>Caudoviricetes</taxon>
    </lineage>
</organism>
<evidence type="ECO:0000313" key="1">
    <source>
        <dbReference type="EMBL" id="DAE08945.1"/>
    </source>
</evidence>
<reference evidence="1" key="1">
    <citation type="journal article" date="2021" name="Proc. Natl. Acad. Sci. U.S.A.">
        <title>A Catalog of Tens of Thousands of Viruses from Human Metagenomes Reveals Hidden Associations with Chronic Diseases.</title>
        <authorList>
            <person name="Tisza M.J."/>
            <person name="Buck C.B."/>
        </authorList>
    </citation>
    <scope>NUCLEOTIDE SEQUENCE</scope>
    <source>
        <strain evidence="1">CtTrD1</strain>
    </source>
</reference>
<accession>A0A8S5PR78</accession>
<protein>
    <submittedName>
        <fullName evidence="1">Uncharacterized protein</fullName>
    </submittedName>
</protein>